<name>A0A1M7KVZ0_9BACT</name>
<evidence type="ECO:0000313" key="4">
    <source>
        <dbReference type="EMBL" id="SHM69234.1"/>
    </source>
</evidence>
<gene>
    <name evidence="4" type="ORF">SAMN05444266_11016</name>
</gene>
<dbReference type="Pfam" id="PF01841">
    <property type="entry name" value="Transglut_core"/>
    <property type="match status" value="1"/>
</dbReference>
<dbReference type="InterPro" id="IPR024618">
    <property type="entry name" value="DUF3857"/>
</dbReference>
<feature type="domain" description="DUF3857" evidence="3">
    <location>
        <begin position="70"/>
        <end position="214"/>
    </location>
</feature>
<reference evidence="4 5" key="1">
    <citation type="submission" date="2016-11" db="EMBL/GenBank/DDBJ databases">
        <authorList>
            <person name="Jaros S."/>
            <person name="Januszkiewicz K."/>
            <person name="Wedrychowicz H."/>
        </authorList>
    </citation>
    <scope>NUCLEOTIDE SEQUENCE [LARGE SCALE GENOMIC DNA]</scope>
    <source>
        <strain evidence="4 5">DSM 27406</strain>
    </source>
</reference>
<keyword evidence="5" id="KW-1185">Reference proteome</keyword>
<keyword evidence="1" id="KW-0732">Signal</keyword>
<dbReference type="STRING" id="1419482.SAMN05444266_11016"/>
<evidence type="ECO:0000259" key="2">
    <source>
        <dbReference type="Pfam" id="PF01841"/>
    </source>
</evidence>
<sequence length="669" mass="75483">MRYQSVALAFIASCLLSVAAVAQDGSKMKFGKVDPAEFNLSFDKDTGAHAILISEIGSSSFETTKGDLGVVFRVHRRYKVVDKAGFEYGEVSISLDKVGRDMEEVSKIKAASYNMENGKMVTSTLDSKDIFTEKVDDMGEIKKFAIPGVKVGSIIEYSYTITYPYWHLIPAWKFQHSIPTLWSEYTVGIPEFTRFMRVGQGYIDFEVNSKRDYRASYNFRYEPQGGAGASQNYTMTANVTEFRLGARNVMPIRPESFITSVNNYVAQIKFQLAATNFDGVEKAYSNTWPKLMEELNKNQEFGAAMEKNNNFMDNTTNDIIKGATTDEEKARRIFNWVKSNVVCTDDRALGTTQKLKTTLTSKKGAVSDINLLLVGLLRRANLNAYPVILSTRDHGYVSFYPLLSSFNYVIAVVEIDGQQVKLDASHPLLGFNKLMPETYNGDARVVDGIGTAISISADSLREIAITTISMERNAEGAFVGKFQKRPTYLQSYNIRNTIKDKKLEGYKESLQKAFGEEIEISNATVADLDSLDASVMVDYDFKMNNAGNDDILYIKPMMGEEYKHNIFKSEERKFPVEMNAVMDEIYTLNLAIPEGYVVDELPKSSMVKFNDDEGFFQYLIQDVGGRIQMRSRIKFNKATFLPEDYASLREFYDVVVKKQAEQIVLKKKA</sequence>
<dbReference type="SUPFAM" id="SSF54001">
    <property type="entry name" value="Cysteine proteinases"/>
    <property type="match status" value="1"/>
</dbReference>
<feature type="signal peptide" evidence="1">
    <location>
        <begin position="1"/>
        <end position="22"/>
    </location>
</feature>
<feature type="domain" description="Transglutaminase-like" evidence="2">
    <location>
        <begin position="315"/>
        <end position="394"/>
    </location>
</feature>
<proteinExistence type="predicted"/>
<dbReference type="OrthoDB" id="98874at2"/>
<dbReference type="EMBL" id="FRBL01000010">
    <property type="protein sequence ID" value="SHM69234.1"/>
    <property type="molecule type" value="Genomic_DNA"/>
</dbReference>
<evidence type="ECO:0000256" key="1">
    <source>
        <dbReference type="SAM" id="SignalP"/>
    </source>
</evidence>
<organism evidence="4 5">
    <name type="scientific">Chitinophaga jiangningensis</name>
    <dbReference type="NCBI Taxonomy" id="1419482"/>
    <lineage>
        <taxon>Bacteria</taxon>
        <taxon>Pseudomonadati</taxon>
        <taxon>Bacteroidota</taxon>
        <taxon>Chitinophagia</taxon>
        <taxon>Chitinophagales</taxon>
        <taxon>Chitinophagaceae</taxon>
        <taxon>Chitinophaga</taxon>
    </lineage>
</organism>
<dbReference type="Gene3D" id="2.60.120.1130">
    <property type="match status" value="1"/>
</dbReference>
<dbReference type="Proteomes" id="UP000184420">
    <property type="component" value="Unassembled WGS sequence"/>
</dbReference>
<protein>
    <submittedName>
        <fullName evidence="4">Transglutaminase-like superfamily protein</fullName>
    </submittedName>
</protein>
<accession>A0A1M7KVZ0</accession>
<dbReference type="InterPro" id="IPR038765">
    <property type="entry name" value="Papain-like_cys_pep_sf"/>
</dbReference>
<dbReference type="Pfam" id="PF12969">
    <property type="entry name" value="DUF3857"/>
    <property type="match status" value="1"/>
</dbReference>
<dbReference type="Gene3D" id="3.10.620.30">
    <property type="match status" value="1"/>
</dbReference>
<dbReference type="AlphaFoldDB" id="A0A1M7KVZ0"/>
<dbReference type="InterPro" id="IPR002931">
    <property type="entry name" value="Transglutaminase-like"/>
</dbReference>
<evidence type="ECO:0000259" key="3">
    <source>
        <dbReference type="Pfam" id="PF12969"/>
    </source>
</evidence>
<dbReference type="Gene3D" id="2.60.40.3140">
    <property type="match status" value="1"/>
</dbReference>
<evidence type="ECO:0000313" key="5">
    <source>
        <dbReference type="Proteomes" id="UP000184420"/>
    </source>
</evidence>
<dbReference type="RefSeq" id="WP_143160085.1">
    <property type="nucleotide sequence ID" value="NZ_FRBL01000010.1"/>
</dbReference>
<feature type="chain" id="PRO_5013088018" evidence="1">
    <location>
        <begin position="23"/>
        <end position="669"/>
    </location>
</feature>